<sequence length="644" mass="70077">MDPLRGREAPPTTTFKNPPSVTVSEKEKVTTKSRGQSERTKGESRTARWLSDSWILNYGALLVSTASLTLAVLILRAYNGRPLSDWHYPLSFNTALSVLGTIMKGSAMLATATALSQSRWVWFHKSQRPLQDFALFNDASRGPLGAFQLLWRLRMWHIASLGAVVTLLALVSDVALQASATFPVHSTASGDASIPISTSYNFSAIPAAAESIDDMDPSLKVAVFSSTVAGKSRSQFSAVTPRCSTGNCKFPPYATLAICSSCQNITTSIQTTLKLYPPPTWNLNRTVKVFNITLPAATGTRLYEDIPVYENISIQLSDDGYPGFMTMNSAQPYWTYGLTTLTQYFGTNHEDPSLSTTYVLMTQGLEAEAPNAPINRAFNCGLRLCMKTYKGSIVNGRLVETELRGMRQTGWTVSAGEDGGLGKLGRSVTLSEGHEVHLDIEESTIRSLATYLPSVLSGDGDPFLDEDNPTSANNLDIIQGIYSNDPEDVTEAWERMASALTVGMRVGSGNTVIGTALAQVAFIHVRWEFMVPPLTMVLLAVVFVALVRLQSRTCRIPVWGANGLADIVYAGGDSLDITSTVIVVEGTQLTSTTRPEAMVKVSELQRWADGKVARLRVSHTIDKDRRIEKCFQVASSQSQPGELS</sequence>
<protein>
    <submittedName>
        <fullName evidence="3">Uncharacterized protein</fullName>
    </submittedName>
</protein>
<reference evidence="3" key="1">
    <citation type="submission" date="2022-10" db="EMBL/GenBank/DDBJ databases">
        <title>Culturing micro-colonial fungi from biological soil crusts in the Mojave desert and describing Neophaeococcomyces mojavensis, and introducing the new genera and species Taxawa tesnikishii.</title>
        <authorList>
            <person name="Kurbessoian T."/>
            <person name="Stajich J.E."/>
        </authorList>
    </citation>
    <scope>NUCLEOTIDE SEQUENCE</scope>
    <source>
        <strain evidence="3">TK_41</strain>
    </source>
</reference>
<comment type="caution">
    <text evidence="3">The sequence shown here is derived from an EMBL/GenBank/DDBJ whole genome shotgun (WGS) entry which is preliminary data.</text>
</comment>
<dbReference type="Pfam" id="PF11374">
    <property type="entry name" value="DUF3176"/>
    <property type="match status" value="1"/>
</dbReference>
<gene>
    <name evidence="3" type="ORF">H2200_010309</name>
</gene>
<feature type="region of interest" description="Disordered" evidence="1">
    <location>
        <begin position="1"/>
        <end position="44"/>
    </location>
</feature>
<feature type="transmembrane region" description="Helical" evidence="2">
    <location>
        <begin position="55"/>
        <end position="75"/>
    </location>
</feature>
<evidence type="ECO:0000313" key="3">
    <source>
        <dbReference type="EMBL" id="KAJ9604920.1"/>
    </source>
</evidence>
<dbReference type="Proteomes" id="UP001172673">
    <property type="component" value="Unassembled WGS sequence"/>
</dbReference>
<evidence type="ECO:0000256" key="1">
    <source>
        <dbReference type="SAM" id="MobiDB-lite"/>
    </source>
</evidence>
<proteinExistence type="predicted"/>
<name>A0AA38X180_9EURO</name>
<organism evidence="3 4">
    <name type="scientific">Cladophialophora chaetospira</name>
    <dbReference type="NCBI Taxonomy" id="386627"/>
    <lineage>
        <taxon>Eukaryota</taxon>
        <taxon>Fungi</taxon>
        <taxon>Dikarya</taxon>
        <taxon>Ascomycota</taxon>
        <taxon>Pezizomycotina</taxon>
        <taxon>Eurotiomycetes</taxon>
        <taxon>Chaetothyriomycetidae</taxon>
        <taxon>Chaetothyriales</taxon>
        <taxon>Herpotrichiellaceae</taxon>
        <taxon>Cladophialophora</taxon>
    </lineage>
</organism>
<dbReference type="AlphaFoldDB" id="A0AA38X180"/>
<feature type="transmembrane region" description="Helical" evidence="2">
    <location>
        <begin position="529"/>
        <end position="547"/>
    </location>
</feature>
<keyword evidence="4" id="KW-1185">Reference proteome</keyword>
<feature type="compositionally biased region" description="Basic and acidic residues" evidence="1">
    <location>
        <begin position="24"/>
        <end position="44"/>
    </location>
</feature>
<keyword evidence="2" id="KW-0812">Transmembrane</keyword>
<dbReference type="PANTHER" id="PTHR35394:SF5">
    <property type="entry name" value="DUF3176 DOMAIN-CONTAINING PROTEIN"/>
    <property type="match status" value="1"/>
</dbReference>
<evidence type="ECO:0000256" key="2">
    <source>
        <dbReference type="SAM" id="Phobius"/>
    </source>
</evidence>
<evidence type="ECO:0000313" key="4">
    <source>
        <dbReference type="Proteomes" id="UP001172673"/>
    </source>
</evidence>
<dbReference type="InterPro" id="IPR021514">
    <property type="entry name" value="DUF3176"/>
</dbReference>
<feature type="compositionally biased region" description="Polar residues" evidence="1">
    <location>
        <begin position="11"/>
        <end position="23"/>
    </location>
</feature>
<keyword evidence="2" id="KW-0472">Membrane</keyword>
<keyword evidence="2" id="KW-1133">Transmembrane helix</keyword>
<accession>A0AA38X180</accession>
<dbReference type="PANTHER" id="PTHR35394">
    <property type="entry name" value="DUF3176 DOMAIN-CONTAINING PROTEIN"/>
    <property type="match status" value="1"/>
</dbReference>
<dbReference type="EMBL" id="JAPDRK010000017">
    <property type="protein sequence ID" value="KAJ9604920.1"/>
    <property type="molecule type" value="Genomic_DNA"/>
</dbReference>